<dbReference type="InterPro" id="IPR029058">
    <property type="entry name" value="AB_hydrolase_fold"/>
</dbReference>
<dbReference type="RefSeq" id="WP_368802384.1">
    <property type="nucleotide sequence ID" value="NZ_JAZHFV010000002.1"/>
</dbReference>
<dbReference type="GO" id="GO:0016787">
    <property type="term" value="F:hydrolase activity"/>
    <property type="evidence" value="ECO:0007669"/>
    <property type="project" value="UniProtKB-KW"/>
</dbReference>
<evidence type="ECO:0000259" key="2">
    <source>
        <dbReference type="Pfam" id="PF00561"/>
    </source>
</evidence>
<proteinExistence type="predicted"/>
<dbReference type="Proteomes" id="UP001559025">
    <property type="component" value="Unassembled WGS sequence"/>
</dbReference>
<feature type="domain" description="AB hydrolase-1" evidence="2">
    <location>
        <begin position="37"/>
        <end position="132"/>
    </location>
</feature>
<comment type="caution">
    <text evidence="3">The sequence shown here is derived from an EMBL/GenBank/DDBJ whole genome shotgun (WGS) entry which is preliminary data.</text>
</comment>
<dbReference type="InterPro" id="IPR050266">
    <property type="entry name" value="AB_hydrolase_sf"/>
</dbReference>
<dbReference type="Gene3D" id="3.40.50.1820">
    <property type="entry name" value="alpha/beta hydrolase"/>
    <property type="match status" value="1"/>
</dbReference>
<accession>A0ABV3WSK9</accession>
<keyword evidence="4" id="KW-1185">Reference proteome</keyword>
<evidence type="ECO:0000313" key="4">
    <source>
        <dbReference type="Proteomes" id="UP001559025"/>
    </source>
</evidence>
<dbReference type="SUPFAM" id="SSF53474">
    <property type="entry name" value="alpha/beta-Hydrolases"/>
    <property type="match status" value="1"/>
</dbReference>
<gene>
    <name evidence="3" type="ORF">V1479_07700</name>
</gene>
<dbReference type="PRINTS" id="PR00111">
    <property type="entry name" value="ABHYDROLASE"/>
</dbReference>
<sequence length="287" mass="32445">MSQSTNTLAVRGAVPRDGFSFGYTIEGEGPTLLVIGSHVFYPRTFSTQLRQKRRLVFIDHRGFAEAQRPLEARDCELETIVDDVAAMCDVLDLGEVDVLGHSGHGYMALEFARRFPERVRRTVLVGTGPSHAEAHMQTGAQIWEALAAPERKARLEADLAVMEKRIRTDPERRFIWMCLGLGARSWFDPVYDAAMLWEGVRVNMPVFDRLWGEVFATYPTRDVLAEIVQPLLICMGRHDHLVAPTETWLPLLPEGNTPRLALFERSAHTPQLEEAELFDTVLLDFLS</sequence>
<name>A0ABV3WSK9_9HYPH</name>
<evidence type="ECO:0000256" key="1">
    <source>
        <dbReference type="ARBA" id="ARBA00022801"/>
    </source>
</evidence>
<organism evidence="3 4">
    <name type="scientific">Neoaquamicrobium sediminum</name>
    <dbReference type="NCBI Taxonomy" id="1849104"/>
    <lineage>
        <taxon>Bacteria</taxon>
        <taxon>Pseudomonadati</taxon>
        <taxon>Pseudomonadota</taxon>
        <taxon>Alphaproteobacteria</taxon>
        <taxon>Hyphomicrobiales</taxon>
        <taxon>Phyllobacteriaceae</taxon>
        <taxon>Neoaquamicrobium</taxon>
    </lineage>
</organism>
<reference evidence="3 4" key="1">
    <citation type="submission" date="2024-01" db="EMBL/GenBank/DDBJ databases">
        <title>New evidence supports the origin of RcGTA from prophage.</title>
        <authorList>
            <person name="Xu Y."/>
            <person name="Liu B."/>
            <person name="Chen F."/>
        </authorList>
    </citation>
    <scope>NUCLEOTIDE SEQUENCE [LARGE SCALE GENOMIC DNA]</scope>
    <source>
        <strain evidence="3 4">CBW1107-2</strain>
    </source>
</reference>
<keyword evidence="1 3" id="KW-0378">Hydrolase</keyword>
<evidence type="ECO:0000313" key="3">
    <source>
        <dbReference type="EMBL" id="MEX4007183.1"/>
    </source>
</evidence>
<dbReference type="PANTHER" id="PTHR43798">
    <property type="entry name" value="MONOACYLGLYCEROL LIPASE"/>
    <property type="match status" value="1"/>
</dbReference>
<dbReference type="EMBL" id="JAZHFV010000002">
    <property type="protein sequence ID" value="MEX4007183.1"/>
    <property type="molecule type" value="Genomic_DNA"/>
</dbReference>
<dbReference type="Pfam" id="PF00561">
    <property type="entry name" value="Abhydrolase_1"/>
    <property type="match status" value="1"/>
</dbReference>
<protein>
    <submittedName>
        <fullName evidence="3">Alpha/beta hydrolase</fullName>
    </submittedName>
</protein>
<dbReference type="PANTHER" id="PTHR43798:SF31">
    <property type="entry name" value="AB HYDROLASE SUPERFAMILY PROTEIN YCLE"/>
    <property type="match status" value="1"/>
</dbReference>
<dbReference type="InterPro" id="IPR000073">
    <property type="entry name" value="AB_hydrolase_1"/>
</dbReference>